<keyword evidence="6 9" id="KW-0378">Hydrolase</keyword>
<evidence type="ECO:0000256" key="8">
    <source>
        <dbReference type="ARBA" id="ARBA00023049"/>
    </source>
</evidence>
<dbReference type="Pfam" id="PF02127">
    <property type="entry name" value="Peptidase_M18"/>
    <property type="match status" value="1"/>
</dbReference>
<dbReference type="PANTHER" id="PTHR28570:SF2">
    <property type="entry name" value="M18 FAMILY AMINOPEPTIDASE 1-RELATED"/>
    <property type="match status" value="1"/>
</dbReference>
<comment type="cofactor">
    <cofactor evidence="1 10">
        <name>Zn(2+)</name>
        <dbReference type="ChEBI" id="CHEBI:29105"/>
    </cofactor>
</comment>
<dbReference type="GO" id="GO:0008237">
    <property type="term" value="F:metallopeptidase activity"/>
    <property type="evidence" value="ECO:0007669"/>
    <property type="project" value="UniProtKB-KW"/>
</dbReference>
<dbReference type="PRINTS" id="PR00932">
    <property type="entry name" value="AMINO1PTASE"/>
</dbReference>
<proteinExistence type="inferred from homology"/>
<accession>A0A0G0Q4P4</accession>
<dbReference type="SUPFAM" id="SSF53187">
    <property type="entry name" value="Zn-dependent exopeptidases"/>
    <property type="match status" value="1"/>
</dbReference>
<comment type="caution">
    <text evidence="11">The sequence shown here is derived from an EMBL/GenBank/DDBJ whole genome shotgun (WGS) entry which is preliminary data.</text>
</comment>
<keyword evidence="8 9" id="KW-0482">Metalloprotease</keyword>
<dbReference type="EMBL" id="LBXO01000036">
    <property type="protein sequence ID" value="KKR32351.1"/>
    <property type="molecule type" value="Genomic_DNA"/>
</dbReference>
<evidence type="ECO:0000313" key="12">
    <source>
        <dbReference type="Proteomes" id="UP000034137"/>
    </source>
</evidence>
<gene>
    <name evidence="11" type="ORF">UT64_C0036G0008</name>
</gene>
<keyword evidence="4 9" id="KW-0645">Protease</keyword>
<dbReference type="AlphaFoldDB" id="A0A0G0Q4P4"/>
<dbReference type="Gene3D" id="2.30.250.10">
    <property type="entry name" value="Aminopeptidase i, Domain 2"/>
    <property type="match status" value="1"/>
</dbReference>
<name>A0A0G0Q4P4_9BACT</name>
<keyword evidence="3 9" id="KW-0031">Aminopeptidase</keyword>
<keyword evidence="5 9" id="KW-0479">Metal-binding</keyword>
<dbReference type="InterPro" id="IPR023358">
    <property type="entry name" value="Peptidase_M18_dom2"/>
</dbReference>
<evidence type="ECO:0000313" key="11">
    <source>
        <dbReference type="EMBL" id="KKR32351.1"/>
    </source>
</evidence>
<evidence type="ECO:0000256" key="3">
    <source>
        <dbReference type="ARBA" id="ARBA00022438"/>
    </source>
</evidence>
<organism evidence="11 12">
    <name type="scientific">Candidatus Falkowbacteria bacterium GW2011_GWF2_39_8</name>
    <dbReference type="NCBI Taxonomy" id="1618642"/>
    <lineage>
        <taxon>Bacteria</taxon>
        <taxon>Candidatus Falkowiibacteriota</taxon>
    </lineage>
</organism>
<evidence type="ECO:0000256" key="5">
    <source>
        <dbReference type="ARBA" id="ARBA00022723"/>
    </source>
</evidence>
<dbReference type="GO" id="GO:0004177">
    <property type="term" value="F:aminopeptidase activity"/>
    <property type="evidence" value="ECO:0007669"/>
    <property type="project" value="UniProtKB-KW"/>
</dbReference>
<dbReference type="NCBIfam" id="NF002600">
    <property type="entry name" value="PRK02256.1"/>
    <property type="match status" value="1"/>
</dbReference>
<keyword evidence="7 9" id="KW-0862">Zinc</keyword>
<evidence type="ECO:0000256" key="1">
    <source>
        <dbReference type="ARBA" id="ARBA00001947"/>
    </source>
</evidence>
<evidence type="ECO:0000256" key="6">
    <source>
        <dbReference type="ARBA" id="ARBA00022801"/>
    </source>
</evidence>
<dbReference type="GO" id="GO:0008270">
    <property type="term" value="F:zinc ion binding"/>
    <property type="evidence" value="ECO:0007669"/>
    <property type="project" value="InterPro"/>
</dbReference>
<dbReference type="InterPro" id="IPR001948">
    <property type="entry name" value="Peptidase_M18"/>
</dbReference>
<evidence type="ECO:0000256" key="7">
    <source>
        <dbReference type="ARBA" id="ARBA00022833"/>
    </source>
</evidence>
<protein>
    <recommendedName>
        <fullName evidence="10">M18 family aminopeptidase</fullName>
        <ecNumber evidence="10">3.4.11.-</ecNumber>
    </recommendedName>
</protein>
<sequence length="470" mass="52661">MPKIDYQKLEKQLSFEKRNCWETWDEKETKKAMDFSEGYKKFLNEAKTEREAVVTGVKMAEQNGFKNLNSYKKLKAGDKVYSVNENRNLILAIIGKKFLHDGFKLIMSHIDVPHLDLKVNPLYEDENIAFFKSHYYGGIKKYHWPTIPLSLHGVVVLANGEKIEIKIGEKESDPVFMITDLLPHLAKQQAKKTLDEAISGEELNILVGSLPVKDEKIKGKVKLAVLKYLHDEYGMTAEDFFSADLQVAPNSKARDLGFDRAMIAAYGQDDRVCAYTSMAALFESKTSDQTQICLWVDREEIGSEGNTGAQSIFIENFVGDLLELTSGKSSMREVFKIFAKSHGLSSDVTAGLDPDYKSVHDPMNVAKLGYGVAIEKFTGHRGKSSTSEASAEYVQKIRKILNNNDVIWQTAGLGKVDEGGGGTIAMYMAKRNMNIIDIGVALFNMHAPMEISSKADVYSAYLAYKAFYKE</sequence>
<dbReference type="GO" id="GO:0006508">
    <property type="term" value="P:proteolysis"/>
    <property type="evidence" value="ECO:0007669"/>
    <property type="project" value="UniProtKB-KW"/>
</dbReference>
<dbReference type="EC" id="3.4.11.-" evidence="10"/>
<evidence type="ECO:0000256" key="2">
    <source>
        <dbReference type="ARBA" id="ARBA00008290"/>
    </source>
</evidence>
<dbReference type="GO" id="GO:0005737">
    <property type="term" value="C:cytoplasm"/>
    <property type="evidence" value="ECO:0007669"/>
    <property type="project" value="UniProtKB-ARBA"/>
</dbReference>
<dbReference type="Proteomes" id="UP000034137">
    <property type="component" value="Unassembled WGS sequence"/>
</dbReference>
<evidence type="ECO:0000256" key="4">
    <source>
        <dbReference type="ARBA" id="ARBA00022670"/>
    </source>
</evidence>
<comment type="similarity">
    <text evidence="2 9">Belongs to the peptidase M18 family.</text>
</comment>
<dbReference type="SUPFAM" id="SSF101821">
    <property type="entry name" value="Aminopeptidase/glucanase lid domain"/>
    <property type="match status" value="1"/>
</dbReference>
<reference evidence="11 12" key="1">
    <citation type="journal article" date="2015" name="Nature">
        <title>rRNA introns, odd ribosomes, and small enigmatic genomes across a large radiation of phyla.</title>
        <authorList>
            <person name="Brown C.T."/>
            <person name="Hug L.A."/>
            <person name="Thomas B.C."/>
            <person name="Sharon I."/>
            <person name="Castelle C.J."/>
            <person name="Singh A."/>
            <person name="Wilkins M.J."/>
            <person name="Williams K.H."/>
            <person name="Banfield J.F."/>
        </authorList>
    </citation>
    <scope>NUCLEOTIDE SEQUENCE [LARGE SCALE GENOMIC DNA]</scope>
</reference>
<dbReference type="PANTHER" id="PTHR28570">
    <property type="entry name" value="ASPARTYL AMINOPEPTIDASE"/>
    <property type="match status" value="1"/>
</dbReference>
<dbReference type="Gene3D" id="3.40.630.10">
    <property type="entry name" value="Zn peptidases"/>
    <property type="match status" value="1"/>
</dbReference>
<evidence type="ECO:0000256" key="9">
    <source>
        <dbReference type="RuleBase" id="RU004386"/>
    </source>
</evidence>
<evidence type="ECO:0000256" key="10">
    <source>
        <dbReference type="RuleBase" id="RU004387"/>
    </source>
</evidence>